<feature type="transmembrane region" description="Helical" evidence="10">
    <location>
        <begin position="90"/>
        <end position="111"/>
    </location>
</feature>
<comment type="subcellular location">
    <subcellularLocation>
        <location evidence="2">Cell membrane</location>
    </subcellularLocation>
    <subcellularLocation>
        <location evidence="1">Membrane</location>
        <topology evidence="1">Multi-pass membrane protein</topology>
    </subcellularLocation>
</comment>
<evidence type="ECO:0000256" key="9">
    <source>
        <dbReference type="SAM" id="MobiDB-lite"/>
    </source>
</evidence>
<sequence>MARISVPVSATRLAPPSQVHSAPIRAGVKSSNHPTEPQNVRKVGWEYLWQSIRTSLPLVVIDLMALALAITVSRQLVWLLGGAAGMNLSAMFPPIALGFVIVGAELGLYPGIQLSPVEEFRRLIVAVACMFAVWTVAVLIVQDTFDVQGWFLALSFALCATTLVMARSVARRVLGSREWWGFPTLVCGDDTRAIEVYEWLRTSPHVGLRPVGVIADPSSLELDGSEPWFLGDWSSVRSHAVDGKAYWALVIPSEEAQSDITDEVDSCLEAVPHVQLISELSGLPDHWGGRRPVDGLDGIHIQQNLMLPGKRLTKRLIDLVVATSALLVLMPVLVAIALAVKLTSRGPIFYGHSRLGLDGRGFKAWKFRTMVENADTKLDQYLEAHPELREEWEKDQKLKWDPRITVVGRVFRKLSLDELPQLWNVLLGEMSLVGPRPIVTSEIEKYGDCFGLYTSVKPGITGLWQVSGRNNTTYDERVQLDEYYVRNWSPWLDIYLMLRTIRTVLFAEGAY</sequence>
<dbReference type="InterPro" id="IPR017472">
    <property type="entry name" value="Undecaprenyl-P_galact_Ptfrase"/>
</dbReference>
<dbReference type="EC" id="2.7.8.31" evidence="12"/>
<feature type="domain" description="Bacterial sugar transferase" evidence="11">
    <location>
        <begin position="314"/>
        <end position="505"/>
    </location>
</feature>
<feature type="transmembrane region" description="Helical" evidence="10">
    <location>
        <begin position="147"/>
        <end position="166"/>
    </location>
</feature>
<name>A0A5C5VGB8_9BACT</name>
<evidence type="ECO:0000256" key="8">
    <source>
        <dbReference type="ARBA" id="ARBA00023136"/>
    </source>
</evidence>
<evidence type="ECO:0000256" key="5">
    <source>
        <dbReference type="ARBA" id="ARBA00022679"/>
    </source>
</evidence>
<dbReference type="AlphaFoldDB" id="A0A5C5VGB8"/>
<dbReference type="InterPro" id="IPR017475">
    <property type="entry name" value="EPS_sugar_tfrase"/>
</dbReference>
<dbReference type="PANTHER" id="PTHR30576:SF4">
    <property type="entry name" value="UNDECAPRENYL-PHOSPHATE GALACTOSE PHOSPHOTRANSFERASE"/>
    <property type="match status" value="1"/>
</dbReference>
<dbReference type="EMBL" id="SIHJ01000001">
    <property type="protein sequence ID" value="TWT36682.1"/>
    <property type="molecule type" value="Genomic_DNA"/>
</dbReference>
<feature type="transmembrane region" description="Helical" evidence="10">
    <location>
        <begin position="316"/>
        <end position="340"/>
    </location>
</feature>
<evidence type="ECO:0000313" key="13">
    <source>
        <dbReference type="Proteomes" id="UP000316714"/>
    </source>
</evidence>
<accession>A0A5C5VGB8</accession>
<dbReference type="PANTHER" id="PTHR30576">
    <property type="entry name" value="COLANIC BIOSYNTHESIS UDP-GLUCOSE LIPID CARRIER TRANSFERASE"/>
    <property type="match status" value="1"/>
</dbReference>
<gene>
    <name evidence="12" type="primary">wcaJ_1</name>
    <name evidence="12" type="ORF">KOR34_16220</name>
</gene>
<dbReference type="NCBIfam" id="TIGR03025">
    <property type="entry name" value="EPS_sugtrans"/>
    <property type="match status" value="1"/>
</dbReference>
<evidence type="ECO:0000256" key="10">
    <source>
        <dbReference type="SAM" id="Phobius"/>
    </source>
</evidence>
<dbReference type="GO" id="GO:0089702">
    <property type="term" value="F:undecaprenyl-phosphate glucose phosphotransferase activity"/>
    <property type="evidence" value="ECO:0007669"/>
    <property type="project" value="UniProtKB-EC"/>
</dbReference>
<evidence type="ECO:0000256" key="1">
    <source>
        <dbReference type="ARBA" id="ARBA00004141"/>
    </source>
</evidence>
<evidence type="ECO:0000256" key="4">
    <source>
        <dbReference type="ARBA" id="ARBA00022475"/>
    </source>
</evidence>
<feature type="transmembrane region" description="Helical" evidence="10">
    <location>
        <begin position="56"/>
        <end position="78"/>
    </location>
</feature>
<keyword evidence="4" id="KW-1003">Cell membrane</keyword>
<keyword evidence="13" id="KW-1185">Reference proteome</keyword>
<dbReference type="GO" id="GO:0005886">
    <property type="term" value="C:plasma membrane"/>
    <property type="evidence" value="ECO:0007669"/>
    <property type="project" value="UniProtKB-SubCell"/>
</dbReference>
<keyword evidence="7 10" id="KW-1133">Transmembrane helix</keyword>
<evidence type="ECO:0000256" key="6">
    <source>
        <dbReference type="ARBA" id="ARBA00022692"/>
    </source>
</evidence>
<dbReference type="GO" id="GO:0000271">
    <property type="term" value="P:polysaccharide biosynthetic process"/>
    <property type="evidence" value="ECO:0007669"/>
    <property type="project" value="InterPro"/>
</dbReference>
<keyword evidence="6 10" id="KW-0812">Transmembrane</keyword>
<feature type="transmembrane region" description="Helical" evidence="10">
    <location>
        <begin position="123"/>
        <end position="141"/>
    </location>
</feature>
<protein>
    <submittedName>
        <fullName evidence="12">UDP-glucose:undecaprenyl-phosphate glucose-1-phosphate transferase</fullName>
        <ecNumber evidence="12">2.7.8.31</ecNumber>
    </submittedName>
</protein>
<evidence type="ECO:0000256" key="3">
    <source>
        <dbReference type="ARBA" id="ARBA00006464"/>
    </source>
</evidence>
<evidence type="ECO:0000259" key="11">
    <source>
        <dbReference type="Pfam" id="PF02397"/>
    </source>
</evidence>
<evidence type="ECO:0000313" key="12">
    <source>
        <dbReference type="EMBL" id="TWT36682.1"/>
    </source>
</evidence>
<proteinExistence type="inferred from homology"/>
<dbReference type="RefSeq" id="WP_146563785.1">
    <property type="nucleotide sequence ID" value="NZ_SIHJ01000001.1"/>
</dbReference>
<evidence type="ECO:0000256" key="2">
    <source>
        <dbReference type="ARBA" id="ARBA00004236"/>
    </source>
</evidence>
<dbReference type="OrthoDB" id="9766874at2"/>
<dbReference type="InterPro" id="IPR003362">
    <property type="entry name" value="Bact_transf"/>
</dbReference>
<reference evidence="12 13" key="1">
    <citation type="submission" date="2019-02" db="EMBL/GenBank/DDBJ databases">
        <title>Deep-cultivation of Planctomycetes and their phenomic and genomic characterization uncovers novel biology.</title>
        <authorList>
            <person name="Wiegand S."/>
            <person name="Jogler M."/>
            <person name="Boedeker C."/>
            <person name="Pinto D."/>
            <person name="Vollmers J."/>
            <person name="Rivas-Marin E."/>
            <person name="Kohn T."/>
            <person name="Peeters S.H."/>
            <person name="Heuer A."/>
            <person name="Rast P."/>
            <person name="Oberbeckmann S."/>
            <person name="Bunk B."/>
            <person name="Jeske O."/>
            <person name="Meyerdierks A."/>
            <person name="Storesund J.E."/>
            <person name="Kallscheuer N."/>
            <person name="Luecker S."/>
            <person name="Lage O.M."/>
            <person name="Pohl T."/>
            <person name="Merkel B.J."/>
            <person name="Hornburger P."/>
            <person name="Mueller R.-W."/>
            <person name="Bruemmer F."/>
            <person name="Labrenz M."/>
            <person name="Spormann A.M."/>
            <person name="Op Den Camp H."/>
            <person name="Overmann J."/>
            <person name="Amann R."/>
            <person name="Jetten M.S.M."/>
            <person name="Mascher T."/>
            <person name="Medema M.H."/>
            <person name="Devos D.P."/>
            <person name="Kaster A.-K."/>
            <person name="Ovreas L."/>
            <person name="Rohde M."/>
            <person name="Galperin M.Y."/>
            <person name="Jogler C."/>
        </authorList>
    </citation>
    <scope>NUCLEOTIDE SEQUENCE [LARGE SCALE GENOMIC DNA]</scope>
    <source>
        <strain evidence="12 13">KOR34</strain>
    </source>
</reference>
<comment type="similarity">
    <text evidence="3">Belongs to the bacterial sugar transferase family.</text>
</comment>
<evidence type="ECO:0000256" key="7">
    <source>
        <dbReference type="ARBA" id="ARBA00022989"/>
    </source>
</evidence>
<dbReference type="NCBIfam" id="TIGR03022">
    <property type="entry name" value="WbaP_sugtrans"/>
    <property type="match status" value="1"/>
</dbReference>
<keyword evidence="5 12" id="KW-0808">Transferase</keyword>
<comment type="caution">
    <text evidence="12">The sequence shown here is derived from an EMBL/GenBank/DDBJ whole genome shotgun (WGS) entry which is preliminary data.</text>
</comment>
<organism evidence="12 13">
    <name type="scientific">Posidoniimonas corsicana</name>
    <dbReference type="NCBI Taxonomy" id="1938618"/>
    <lineage>
        <taxon>Bacteria</taxon>
        <taxon>Pseudomonadati</taxon>
        <taxon>Planctomycetota</taxon>
        <taxon>Planctomycetia</taxon>
        <taxon>Pirellulales</taxon>
        <taxon>Lacipirellulaceae</taxon>
        <taxon>Posidoniimonas</taxon>
    </lineage>
</organism>
<dbReference type="Proteomes" id="UP000316714">
    <property type="component" value="Unassembled WGS sequence"/>
</dbReference>
<feature type="region of interest" description="Disordered" evidence="9">
    <location>
        <begin position="15"/>
        <end position="37"/>
    </location>
</feature>
<keyword evidence="8 10" id="KW-0472">Membrane</keyword>
<dbReference type="Pfam" id="PF02397">
    <property type="entry name" value="Bac_transf"/>
    <property type="match status" value="1"/>
</dbReference>